<evidence type="ECO:0000313" key="2">
    <source>
        <dbReference type="Proteomes" id="UP000326777"/>
    </source>
</evidence>
<reference evidence="2" key="1">
    <citation type="submission" date="2019-06" db="EMBL/GenBank/DDBJ databases">
        <title>Complete genome sequence of Serratia marcescens phage Muldoon.</title>
        <authorList>
            <person name="Campbell S."/>
            <person name="Atkinson C."/>
            <person name="Moreland R."/>
            <person name="Liu M."/>
            <person name="Ramsey J."/>
            <person name="Leavitt J."/>
        </authorList>
    </citation>
    <scope>NUCLEOTIDE SEQUENCE [LARGE SCALE GENOMIC DNA]</scope>
</reference>
<protein>
    <submittedName>
        <fullName evidence="1">Uncharacterized protein</fullName>
    </submittedName>
</protein>
<name>A0A5P8PHK2_9CAUD</name>
<keyword evidence="2" id="KW-1185">Reference proteome</keyword>
<organism evidence="1 2">
    <name type="scientific">Serratia phage Muldoon</name>
    <dbReference type="NCBI Taxonomy" id="2601678"/>
    <lineage>
        <taxon>Viruses</taxon>
        <taxon>Duplodnaviria</taxon>
        <taxon>Heunggongvirae</taxon>
        <taxon>Uroviricota</taxon>
        <taxon>Caudoviricetes</taxon>
        <taxon>Muldoonvirus</taxon>
        <taxon>Muldoonvirus muldoon</taxon>
    </lineage>
</organism>
<accession>A0A5P8PHK2</accession>
<proteinExistence type="predicted"/>
<evidence type="ECO:0000313" key="1">
    <source>
        <dbReference type="EMBL" id="QFR56173.1"/>
    </source>
</evidence>
<dbReference type="EMBL" id="MN095771">
    <property type="protein sequence ID" value="QFR56173.1"/>
    <property type="molecule type" value="Genomic_DNA"/>
</dbReference>
<gene>
    <name evidence="1" type="ORF">CPT_Muldoon_222</name>
</gene>
<sequence length="94" mass="10798">MKIKFVNDRIHGRLYVRLDDKLYRFCESYDLELTRTKCGSQVFYALPEGEVEIPKPFGDYTEAFQTIVELSEESGCRVVTKSVDGNVEIEILVG</sequence>
<dbReference type="Proteomes" id="UP000326777">
    <property type="component" value="Genome"/>
</dbReference>